<gene>
    <name evidence="8" type="ORF">AQUSIP_13930</name>
</gene>
<feature type="transmembrane region" description="Helical" evidence="6">
    <location>
        <begin position="224"/>
        <end position="244"/>
    </location>
</feature>
<keyword evidence="4 6" id="KW-1133">Transmembrane helix</keyword>
<dbReference type="Pfam" id="PF00892">
    <property type="entry name" value="EamA"/>
    <property type="match status" value="2"/>
</dbReference>
<evidence type="ECO:0000256" key="1">
    <source>
        <dbReference type="ARBA" id="ARBA00004141"/>
    </source>
</evidence>
<dbReference type="SUPFAM" id="SSF103481">
    <property type="entry name" value="Multidrug resistance efflux transporter EmrE"/>
    <property type="match status" value="2"/>
</dbReference>
<evidence type="ECO:0000256" key="4">
    <source>
        <dbReference type="ARBA" id="ARBA00022989"/>
    </source>
</evidence>
<feature type="transmembrane region" description="Helical" evidence="6">
    <location>
        <begin position="157"/>
        <end position="178"/>
    </location>
</feature>
<dbReference type="InterPro" id="IPR000620">
    <property type="entry name" value="EamA_dom"/>
</dbReference>
<organism evidence="8 9">
    <name type="scientific">Aquicella siphonis</name>
    <dbReference type="NCBI Taxonomy" id="254247"/>
    <lineage>
        <taxon>Bacteria</taxon>
        <taxon>Pseudomonadati</taxon>
        <taxon>Pseudomonadota</taxon>
        <taxon>Gammaproteobacteria</taxon>
        <taxon>Legionellales</taxon>
        <taxon>Coxiellaceae</taxon>
        <taxon>Aquicella</taxon>
    </lineage>
</organism>
<feature type="domain" description="EamA" evidence="7">
    <location>
        <begin position="11"/>
        <end position="145"/>
    </location>
</feature>
<dbReference type="EMBL" id="LR699119">
    <property type="protein sequence ID" value="VVC76088.1"/>
    <property type="molecule type" value="Genomic_DNA"/>
</dbReference>
<evidence type="ECO:0000313" key="8">
    <source>
        <dbReference type="EMBL" id="VVC76088.1"/>
    </source>
</evidence>
<feature type="transmembrane region" description="Helical" evidence="6">
    <location>
        <begin position="133"/>
        <end position="151"/>
    </location>
</feature>
<evidence type="ECO:0000256" key="3">
    <source>
        <dbReference type="ARBA" id="ARBA00022692"/>
    </source>
</evidence>
<keyword evidence="9" id="KW-1185">Reference proteome</keyword>
<dbReference type="InterPro" id="IPR037185">
    <property type="entry name" value="EmrE-like"/>
</dbReference>
<feature type="domain" description="EamA" evidence="7">
    <location>
        <begin position="159"/>
        <end position="294"/>
    </location>
</feature>
<comment type="similarity">
    <text evidence="2">Belongs to the EamA transporter family.</text>
</comment>
<feature type="transmembrane region" description="Helical" evidence="6">
    <location>
        <begin position="45"/>
        <end position="63"/>
    </location>
</feature>
<evidence type="ECO:0000256" key="5">
    <source>
        <dbReference type="ARBA" id="ARBA00023136"/>
    </source>
</evidence>
<accession>A0A5E4PHS9</accession>
<feature type="transmembrane region" description="Helical" evidence="6">
    <location>
        <begin position="190"/>
        <end position="212"/>
    </location>
</feature>
<dbReference type="GO" id="GO:0016020">
    <property type="term" value="C:membrane"/>
    <property type="evidence" value="ECO:0007669"/>
    <property type="project" value="UniProtKB-SubCell"/>
</dbReference>
<dbReference type="PANTHER" id="PTHR32322:SF2">
    <property type="entry name" value="EAMA DOMAIN-CONTAINING PROTEIN"/>
    <property type="match status" value="1"/>
</dbReference>
<feature type="transmembrane region" description="Helical" evidence="6">
    <location>
        <begin position="101"/>
        <end position="121"/>
    </location>
</feature>
<feature type="transmembrane region" description="Helical" evidence="6">
    <location>
        <begin position="75"/>
        <end position="95"/>
    </location>
</feature>
<feature type="transmembrane region" description="Helical" evidence="6">
    <location>
        <begin position="251"/>
        <end position="271"/>
    </location>
</feature>
<evidence type="ECO:0000259" key="7">
    <source>
        <dbReference type="Pfam" id="PF00892"/>
    </source>
</evidence>
<dbReference type="PANTHER" id="PTHR32322">
    <property type="entry name" value="INNER MEMBRANE TRANSPORTER"/>
    <property type="match status" value="1"/>
</dbReference>
<evidence type="ECO:0000256" key="6">
    <source>
        <dbReference type="SAM" id="Phobius"/>
    </source>
</evidence>
<reference evidence="8 9" key="1">
    <citation type="submission" date="2019-08" db="EMBL/GenBank/DDBJ databases">
        <authorList>
            <person name="Guy L."/>
        </authorList>
    </citation>
    <scope>NUCLEOTIDE SEQUENCE [LARGE SCALE GENOMIC DNA]</scope>
    <source>
        <strain evidence="8 9">SGT-108</strain>
    </source>
</reference>
<sequence length="309" mass="34069">MPSLKLSRPGTGLLILVILGFVWGTGYSIARYAMTSGVPPLGYSFWQSLGPALIIGFIALHQNKKQVLTAARMRYYLICGLTGIVIPNTSMYFAAAHLPASILAMIVNTVPIIAYPMALAARLESFNWQRMTGILLAFCGLMLIIFPKSSLPAPEMIPWALSTLITPFSFAFCSIYIARYRPAGSDTLSLTAGMLIFSSLLLTPLVLFSHSFYLFNIPFTAPDWVILLEIILSSIGYLLFFQLIKIAGPVFYSLVDTIVVLTGIFWGYLIFGEKLNQWTTAAVCLIVTALLLVTRQQQSATETLLPHHE</sequence>
<name>A0A5E4PHS9_9COXI</name>
<dbReference type="RefSeq" id="WP_148339339.1">
    <property type="nucleotide sequence ID" value="NZ_LR699119.1"/>
</dbReference>
<proteinExistence type="inferred from homology"/>
<dbReference type="KEGG" id="asip:AQUSIP_13930"/>
<evidence type="ECO:0000313" key="9">
    <source>
        <dbReference type="Proteomes" id="UP000324194"/>
    </source>
</evidence>
<feature type="transmembrane region" description="Helical" evidence="6">
    <location>
        <begin position="12"/>
        <end position="33"/>
    </location>
</feature>
<dbReference type="OrthoDB" id="9810556at2"/>
<keyword evidence="3 6" id="KW-0812">Transmembrane</keyword>
<dbReference type="InterPro" id="IPR050638">
    <property type="entry name" value="AA-Vitamin_Transporters"/>
</dbReference>
<dbReference type="AlphaFoldDB" id="A0A5E4PHS9"/>
<feature type="transmembrane region" description="Helical" evidence="6">
    <location>
        <begin position="277"/>
        <end position="294"/>
    </location>
</feature>
<keyword evidence="5 6" id="KW-0472">Membrane</keyword>
<comment type="subcellular location">
    <subcellularLocation>
        <location evidence="1">Membrane</location>
        <topology evidence="1">Multi-pass membrane protein</topology>
    </subcellularLocation>
</comment>
<protein>
    <recommendedName>
        <fullName evidence="7">EamA domain-containing protein</fullName>
    </recommendedName>
</protein>
<dbReference type="Proteomes" id="UP000324194">
    <property type="component" value="Chromosome 1"/>
</dbReference>
<evidence type="ECO:0000256" key="2">
    <source>
        <dbReference type="ARBA" id="ARBA00007362"/>
    </source>
</evidence>